<name>A0A2T1HN02_9HYPH</name>
<dbReference type="GO" id="GO:0009236">
    <property type="term" value="P:cobalamin biosynthetic process"/>
    <property type="evidence" value="ECO:0007669"/>
    <property type="project" value="UniProtKB-KW"/>
</dbReference>
<proteinExistence type="inferred from homology"/>
<protein>
    <recommendedName>
        <fullName evidence="12">5,6-dimethylbenzimidazole synthase</fullName>
        <ecNumber evidence="11">1.13.11.79</ecNumber>
    </recommendedName>
</protein>
<dbReference type="AlphaFoldDB" id="A0A2T1HN02"/>
<keyword evidence="6" id="KW-0521">NADP</keyword>
<evidence type="ECO:0000256" key="11">
    <source>
        <dbReference type="ARBA" id="ARBA00066311"/>
    </source>
</evidence>
<dbReference type="EMBL" id="PVZS01000034">
    <property type="protein sequence ID" value="PSC02959.1"/>
    <property type="molecule type" value="Genomic_DNA"/>
</dbReference>
<organism evidence="14 15">
    <name type="scientific">Alsobacter soli</name>
    <dbReference type="NCBI Taxonomy" id="2109933"/>
    <lineage>
        <taxon>Bacteria</taxon>
        <taxon>Pseudomonadati</taxon>
        <taxon>Pseudomonadota</taxon>
        <taxon>Alphaproteobacteria</taxon>
        <taxon>Hyphomicrobiales</taxon>
        <taxon>Alsobacteraceae</taxon>
        <taxon>Alsobacter</taxon>
    </lineage>
</organism>
<dbReference type="Proteomes" id="UP000239772">
    <property type="component" value="Unassembled WGS sequence"/>
</dbReference>
<dbReference type="RefSeq" id="WP_106339819.1">
    <property type="nucleotide sequence ID" value="NZ_PVZS01000034.1"/>
</dbReference>
<evidence type="ECO:0000259" key="13">
    <source>
        <dbReference type="Pfam" id="PF00881"/>
    </source>
</evidence>
<keyword evidence="4" id="KW-0288">FMN</keyword>
<evidence type="ECO:0000256" key="3">
    <source>
        <dbReference type="ARBA" id="ARBA00022630"/>
    </source>
</evidence>
<keyword evidence="3" id="KW-0285">Flavoprotein</keyword>
<feature type="domain" description="Nitroreductase" evidence="13">
    <location>
        <begin position="19"/>
        <end position="186"/>
    </location>
</feature>
<dbReference type="InterPro" id="IPR000415">
    <property type="entry name" value="Nitroreductase-like"/>
</dbReference>
<evidence type="ECO:0000256" key="8">
    <source>
        <dbReference type="ARBA" id="ARBA00023027"/>
    </source>
</evidence>
<dbReference type="SUPFAM" id="SSF55469">
    <property type="entry name" value="FMN-dependent nitroreductase-like"/>
    <property type="match status" value="1"/>
</dbReference>
<dbReference type="CDD" id="cd02145">
    <property type="entry name" value="BluB"/>
    <property type="match status" value="1"/>
</dbReference>
<dbReference type="GO" id="GO:0102919">
    <property type="term" value="F:5,6-dimethylbenzimidazole synthase activity"/>
    <property type="evidence" value="ECO:0007669"/>
    <property type="project" value="UniProtKB-EC"/>
</dbReference>
<keyword evidence="7" id="KW-0560">Oxidoreductase</keyword>
<dbReference type="InterPro" id="IPR050627">
    <property type="entry name" value="Nitroreductase/BluB"/>
</dbReference>
<evidence type="ECO:0000313" key="14">
    <source>
        <dbReference type="EMBL" id="PSC02959.1"/>
    </source>
</evidence>
<evidence type="ECO:0000256" key="5">
    <source>
        <dbReference type="ARBA" id="ARBA00022741"/>
    </source>
</evidence>
<dbReference type="EC" id="1.13.11.79" evidence="11"/>
<dbReference type="OrthoDB" id="9773807at2"/>
<reference evidence="15" key="1">
    <citation type="submission" date="2018-03" db="EMBL/GenBank/DDBJ databases">
        <authorList>
            <person name="Sun L."/>
            <person name="Liu H."/>
            <person name="Chen W."/>
            <person name="Huang K."/>
            <person name="Liu W."/>
            <person name="Gao X."/>
        </authorList>
    </citation>
    <scope>NUCLEOTIDE SEQUENCE [LARGE SCALE GENOMIC DNA]</scope>
    <source>
        <strain evidence="15">SH9</strain>
    </source>
</reference>
<dbReference type="FunFam" id="3.40.109.10:FF:000013">
    <property type="entry name" value="5,6-dimethylbenzimidazole synthase"/>
    <property type="match status" value="1"/>
</dbReference>
<dbReference type="PANTHER" id="PTHR23026">
    <property type="entry name" value="NADPH NITROREDUCTASE"/>
    <property type="match status" value="1"/>
</dbReference>
<accession>A0A2T1HN02</accession>
<dbReference type="InterPro" id="IPR029479">
    <property type="entry name" value="Nitroreductase"/>
</dbReference>
<dbReference type="Gene3D" id="3.40.109.10">
    <property type="entry name" value="NADH Oxidase"/>
    <property type="match status" value="1"/>
</dbReference>
<evidence type="ECO:0000256" key="12">
    <source>
        <dbReference type="ARBA" id="ARBA00068702"/>
    </source>
</evidence>
<evidence type="ECO:0000256" key="6">
    <source>
        <dbReference type="ARBA" id="ARBA00022857"/>
    </source>
</evidence>
<evidence type="ECO:0000256" key="9">
    <source>
        <dbReference type="ARBA" id="ARBA00051314"/>
    </source>
</evidence>
<dbReference type="PANTHER" id="PTHR23026:SF90">
    <property type="entry name" value="IODOTYROSINE DEIODINASE 1"/>
    <property type="match status" value="1"/>
</dbReference>
<keyword evidence="2" id="KW-0169">Cobalamin biosynthesis</keyword>
<evidence type="ECO:0000313" key="15">
    <source>
        <dbReference type="Proteomes" id="UP000239772"/>
    </source>
</evidence>
<comment type="catalytic activity">
    <reaction evidence="9">
        <text>FMNH2 + O2 = dialurate + 5,6-dimethylbenzimidazole + D-erythrose 4-phosphate + H(+)</text>
        <dbReference type="Rhea" id="RHEA:27345"/>
        <dbReference type="ChEBI" id="CHEBI:15378"/>
        <dbReference type="ChEBI" id="CHEBI:15379"/>
        <dbReference type="ChEBI" id="CHEBI:15890"/>
        <dbReference type="ChEBI" id="CHEBI:16897"/>
        <dbReference type="ChEBI" id="CHEBI:57618"/>
        <dbReference type="ChEBI" id="CHEBI:140629"/>
        <dbReference type="EC" id="1.13.11.79"/>
    </reaction>
</comment>
<dbReference type="InterPro" id="IPR012825">
    <property type="entry name" value="BluB"/>
</dbReference>
<comment type="caution">
    <text evidence="14">The sequence shown here is derived from an EMBL/GenBank/DDBJ whole genome shotgun (WGS) entry which is preliminary data.</text>
</comment>
<evidence type="ECO:0000256" key="10">
    <source>
        <dbReference type="ARBA" id="ARBA00061097"/>
    </source>
</evidence>
<keyword evidence="5" id="KW-0547">Nucleotide-binding</keyword>
<evidence type="ECO:0000256" key="1">
    <source>
        <dbReference type="ARBA" id="ARBA00011823"/>
    </source>
</evidence>
<dbReference type="Pfam" id="PF00881">
    <property type="entry name" value="Nitroreductase"/>
    <property type="match status" value="1"/>
</dbReference>
<keyword evidence="8" id="KW-0520">NAD</keyword>
<comment type="similarity">
    <text evidence="10">Belongs to the BluB family.</text>
</comment>
<evidence type="ECO:0000256" key="2">
    <source>
        <dbReference type="ARBA" id="ARBA00022573"/>
    </source>
</evidence>
<evidence type="ECO:0000256" key="4">
    <source>
        <dbReference type="ARBA" id="ARBA00022643"/>
    </source>
</evidence>
<dbReference type="NCBIfam" id="TIGR02476">
    <property type="entry name" value="BluB"/>
    <property type="match status" value="1"/>
</dbReference>
<evidence type="ECO:0000256" key="7">
    <source>
        <dbReference type="ARBA" id="ARBA00023002"/>
    </source>
</evidence>
<keyword evidence="15" id="KW-1185">Reference proteome</keyword>
<gene>
    <name evidence="14" type="primary">bluB</name>
    <name evidence="14" type="ORF">SLNSH_21485</name>
</gene>
<sequence>MDVSGAFSAEERAAVYQCIQSRRDVRGEFLPDPVPDAVLARILTAAHHAPSVGFMQPWDFIVVQDRAVRAEVHAAFRDANAEAAARFDDERAARYRALKLAGILDAPLGICVTCDRDRAGPVVLGRTHQPDMDLYSTVCAVQNLWLAARAEGVGVGWVSIIDPSRLRSILGIPDAIVPVAYLCVGYASLFRTTPELEEKGWARRRTLAELVSFEGWRRQPEDEPLIGMLRAEASKTRP</sequence>
<dbReference type="GO" id="GO:0000166">
    <property type="term" value="F:nucleotide binding"/>
    <property type="evidence" value="ECO:0007669"/>
    <property type="project" value="UniProtKB-KW"/>
</dbReference>
<dbReference type="GO" id="GO:0016705">
    <property type="term" value="F:oxidoreductase activity, acting on paired donors, with incorporation or reduction of molecular oxygen"/>
    <property type="evidence" value="ECO:0007669"/>
    <property type="project" value="UniProtKB-ARBA"/>
</dbReference>
<comment type="subunit">
    <text evidence="1">Homooctamer.</text>
</comment>